<organism evidence="1 2">
    <name type="scientific">Waterburya agarophytonicola KI4</name>
    <dbReference type="NCBI Taxonomy" id="2874699"/>
    <lineage>
        <taxon>Bacteria</taxon>
        <taxon>Bacillati</taxon>
        <taxon>Cyanobacteriota</taxon>
        <taxon>Cyanophyceae</taxon>
        <taxon>Pleurocapsales</taxon>
        <taxon>Hyellaceae</taxon>
        <taxon>Waterburya</taxon>
        <taxon>Waterburya agarophytonicola</taxon>
    </lineage>
</organism>
<dbReference type="RefSeq" id="WP_229639430.1">
    <property type="nucleotide sequence ID" value="NZ_JADWDC010000009.1"/>
</dbReference>
<reference evidence="1" key="1">
    <citation type="journal article" date="2021" name="Antonie Van Leeuwenhoek">
        <title>Draft genome and description of Waterburya agarophytonicola gen. nov. sp. nov. (Pleurocapsales, Cyanobacteria): a seaweed symbiont.</title>
        <authorList>
            <person name="Bonthond G."/>
            <person name="Shalygin S."/>
            <person name="Bayer T."/>
            <person name="Weinberger F."/>
        </authorList>
    </citation>
    <scope>NUCLEOTIDE SEQUENCE</scope>
    <source>
        <strain evidence="1">KI4</strain>
    </source>
</reference>
<keyword evidence="2" id="KW-1185">Reference proteome</keyword>
<sequence>MTYSIQQLSNQRWGIYVQTKLLATYGCQHNCLRVWELLEKRNKTGFKTYKMTASASAVKQAA</sequence>
<dbReference type="AlphaFoldDB" id="A0A964BMW4"/>
<proteinExistence type="predicted"/>
<gene>
    <name evidence="1" type="ORF">I4641_05285</name>
</gene>
<protein>
    <submittedName>
        <fullName evidence="1">Uncharacterized protein</fullName>
    </submittedName>
</protein>
<accession>A0A964BMW4</accession>
<evidence type="ECO:0000313" key="1">
    <source>
        <dbReference type="EMBL" id="MCC0176389.1"/>
    </source>
</evidence>
<dbReference type="Proteomes" id="UP000729733">
    <property type="component" value="Unassembled WGS sequence"/>
</dbReference>
<evidence type="ECO:0000313" key="2">
    <source>
        <dbReference type="Proteomes" id="UP000729733"/>
    </source>
</evidence>
<name>A0A964BMW4_9CYAN</name>
<comment type="caution">
    <text evidence="1">The sequence shown here is derived from an EMBL/GenBank/DDBJ whole genome shotgun (WGS) entry which is preliminary data.</text>
</comment>
<dbReference type="EMBL" id="JADWDC010000009">
    <property type="protein sequence ID" value="MCC0176389.1"/>
    <property type="molecule type" value="Genomic_DNA"/>
</dbReference>